<evidence type="ECO:0000313" key="2">
    <source>
        <dbReference type="EMBL" id="KAJ7100961.1"/>
    </source>
</evidence>
<accession>A0AAD6UI03</accession>
<feature type="compositionally biased region" description="Low complexity" evidence="1">
    <location>
        <begin position="45"/>
        <end position="54"/>
    </location>
</feature>
<dbReference type="EMBL" id="JARJCN010000005">
    <property type="protein sequence ID" value="KAJ7100961.1"/>
    <property type="molecule type" value="Genomic_DNA"/>
</dbReference>
<feature type="region of interest" description="Disordered" evidence="1">
    <location>
        <begin position="1"/>
        <end position="105"/>
    </location>
</feature>
<dbReference type="Proteomes" id="UP001222325">
    <property type="component" value="Unassembled WGS sequence"/>
</dbReference>
<comment type="caution">
    <text evidence="2">The sequence shown here is derived from an EMBL/GenBank/DDBJ whole genome shotgun (WGS) entry which is preliminary data.</text>
</comment>
<dbReference type="AlphaFoldDB" id="A0AAD6UI03"/>
<reference evidence="2" key="1">
    <citation type="submission" date="2023-03" db="EMBL/GenBank/DDBJ databases">
        <title>Massive genome expansion in bonnet fungi (Mycena s.s.) driven by repeated elements and novel gene families across ecological guilds.</title>
        <authorList>
            <consortium name="Lawrence Berkeley National Laboratory"/>
            <person name="Harder C.B."/>
            <person name="Miyauchi S."/>
            <person name="Viragh M."/>
            <person name="Kuo A."/>
            <person name="Thoen E."/>
            <person name="Andreopoulos B."/>
            <person name="Lu D."/>
            <person name="Skrede I."/>
            <person name="Drula E."/>
            <person name="Henrissat B."/>
            <person name="Morin E."/>
            <person name="Kohler A."/>
            <person name="Barry K."/>
            <person name="LaButti K."/>
            <person name="Morin E."/>
            <person name="Salamov A."/>
            <person name="Lipzen A."/>
            <person name="Mereny Z."/>
            <person name="Hegedus B."/>
            <person name="Baldrian P."/>
            <person name="Stursova M."/>
            <person name="Weitz H."/>
            <person name="Taylor A."/>
            <person name="Grigoriev I.V."/>
            <person name="Nagy L.G."/>
            <person name="Martin F."/>
            <person name="Kauserud H."/>
        </authorList>
    </citation>
    <scope>NUCLEOTIDE SEQUENCE</scope>
    <source>
        <strain evidence="2">CBHHK173m</strain>
    </source>
</reference>
<feature type="region of interest" description="Disordered" evidence="1">
    <location>
        <begin position="286"/>
        <end position="306"/>
    </location>
</feature>
<evidence type="ECO:0000256" key="1">
    <source>
        <dbReference type="SAM" id="MobiDB-lite"/>
    </source>
</evidence>
<evidence type="ECO:0000313" key="3">
    <source>
        <dbReference type="Proteomes" id="UP001222325"/>
    </source>
</evidence>
<keyword evidence="3" id="KW-1185">Reference proteome</keyword>
<organism evidence="2 3">
    <name type="scientific">Mycena belliarum</name>
    <dbReference type="NCBI Taxonomy" id="1033014"/>
    <lineage>
        <taxon>Eukaryota</taxon>
        <taxon>Fungi</taxon>
        <taxon>Dikarya</taxon>
        <taxon>Basidiomycota</taxon>
        <taxon>Agaricomycotina</taxon>
        <taxon>Agaricomycetes</taxon>
        <taxon>Agaricomycetidae</taxon>
        <taxon>Agaricales</taxon>
        <taxon>Marasmiineae</taxon>
        <taxon>Mycenaceae</taxon>
        <taxon>Mycena</taxon>
    </lineage>
</organism>
<protein>
    <submittedName>
        <fullName evidence="2">Uncharacterized protein</fullName>
    </submittedName>
</protein>
<feature type="compositionally biased region" description="Polar residues" evidence="1">
    <location>
        <begin position="231"/>
        <end position="242"/>
    </location>
</feature>
<gene>
    <name evidence="2" type="ORF">B0H15DRAFT_944254</name>
</gene>
<sequence length="306" mass="33056">MSLDGRHKQYAKKYAGQPCSPRIEDTFNRGEFPSDNSCHYASRRPLQPQLGQLKKLSDGKTSGPPVRHRVPPRQGSSEPLQARASAPPAQPIDAAPNPKRVVSRVGPCTSPLIATEDRRPKTAAAHAFRAKGGGACRDRPTADPSVARIAAPPARAREQRRRTGRVDATETREREMDCCVNAAVLMLLPLLEFGAACISGNPRPPSPQLCALRHPATQSHRPSHRSSSVSTVGMTRTPSSEAAGNRRARAWHAAAPDKLERVRRSGARWGLKLVKHVLETVLPGCSAEQQRTRGGVGDDVSVEQGS</sequence>
<feature type="region of interest" description="Disordered" evidence="1">
    <location>
        <begin position="215"/>
        <end position="252"/>
    </location>
</feature>
<name>A0AAD6UI03_9AGAR</name>
<proteinExistence type="predicted"/>